<accession>A0A815RAQ0</accession>
<dbReference type="SUPFAM" id="SSF57424">
    <property type="entry name" value="LDL receptor-like module"/>
    <property type="match status" value="1"/>
</dbReference>
<evidence type="ECO:0000256" key="3">
    <source>
        <dbReference type="ARBA" id="ARBA00022692"/>
    </source>
</evidence>
<evidence type="ECO:0000259" key="11">
    <source>
        <dbReference type="PROSITE" id="PS50026"/>
    </source>
</evidence>
<dbReference type="Proteomes" id="UP000663860">
    <property type="component" value="Unassembled WGS sequence"/>
</dbReference>
<keyword evidence="8" id="KW-0245">EGF-like domain</keyword>
<keyword evidence="5 10" id="KW-1133">Transmembrane helix</keyword>
<dbReference type="PROSITE" id="PS50068">
    <property type="entry name" value="LDLRA_2"/>
    <property type="match status" value="3"/>
</dbReference>
<evidence type="ECO:0000313" key="13">
    <source>
        <dbReference type="EMBL" id="CAF1473302.1"/>
    </source>
</evidence>
<dbReference type="InterPro" id="IPR017452">
    <property type="entry name" value="GPCR_Rhodpsn_7TM"/>
</dbReference>
<keyword evidence="6 10" id="KW-0472">Membrane</keyword>
<sequence>MSYCFRPADNNHSMLISDFQNTIHPSFTFLELKEKNITSQMLLSWSSSIDMAEKYQIFLNNYFNSPFETEILFHNCTSPWFGPFCRFTFEYDTDNSFEDVVDSMDSYRSEGTCYMHIPCKTILSCLDWREICDGKSDCLDGSDEYNCWQLEVNGCNNDEYRCHNGQCIPFEFFHDFPYQPDCLDRTDEEFNDFHERCSRFVTFECEEHRCRPGNEEFPCGDGQCINEISKCHNGRSSFLSSDLCSNATACSMQRYDLVNIQWCIIFCSDILCVARHCPTVYEFRYLPLLFGHVRFMLSEDFNFGKFTTHAYVCYDEKRCTGFLSPITNIGTLTCHSFKDLGLPSTDSFYKSEKLIEYVKNRFRGCSIITNETHYCNYSGLYQCKNSSKCISKQRLLDGIQDCLFNDDETFNQSCSLPDIRQRSRCSVDGNEKCFSLLINYDKEKNCDLGAYDADSKQKSTERHIYFHKICDGENDLLPLLIDGQNETDETECHQWPCNNIYSRCDTFWLCKNGADEANCSGSICSKDHHSCVFSNDTSKLSCLPIAGAGDDVDDCLGGTDERTKYYVVRKTLWNLVSYKFHCSNSTKLINIYQLCDSIRDCPLNDDESFCRNATSAQYKMCNIPIESMTDVEKFFCILSIAIIRPPQVNFKLKNLLTYPLQFVTDDTSAAPTTRTKTRSITKERTIRLSSNYERLCNRGRLIRVQMNVNISTLSCLCPPSYYGDRCQYQNQRVSLTLQIRLSSDLRSVFIFFISLFDNEKNIQSYDYIEYLPMRYCRSKFNIYLLYSTRPKNLSEIYSVQIDAFNQLGLKYRGSWIFPLRFSFLPVHRLSVLLRVPFSAMEPVHRCSPPCIHGQCLYYVNKHNSTFCHCESGWSGIQCNVKNTCDCAPNSLCISSSICLCPYGQFGLRCYLSQLSCRPDSCMNGGQCMPLDIRYTNEYEVTSICICPEGYIGDRCENQQQQIRIDISFHHKLTIPPLLIFHFIEVADKHAPTRSIAKKIQFDQYSLTLNTSISFNIAFVEMFDLYYLIILQEKTIVSGHISTQVVPSHRCQSIDELFNKTFANQHLLKRIKYYHIPCEQQPGLVCFHDSIHFCLCTLDHQANCFEFDHNKTYNCEGFNYCEHQGLCFQDDPECPTSSFCGCDQCFFGSKCQFSSKGSTPSLDTILAYHIHKNIGITQQPVIVKTVIALTVIMFIIGFINGFLSFQTFRREETQNVGCGLYLFTSSIISMITITVFTLKVWFLLVSQMGLINNRSFLNVQCASIDFFIRALLSTSDWLSACVAIERAVSVVKGVNFDKAQSKQMAKWLIYIIPLFTSCTYIYDPLNRRLVDDVEEQRTWCLTKFSSSLQTFDWFLNIFHFSLPFVINCISALTIIIIVAYTRSNSQKTKLFKEHLREQIHHFKHLLISPLILTVIAAPHLVISFLSGCMKSARHSKFYLIGYFISFIPSMMTFMVFILPSNHYKKVFIESIKRIWQ</sequence>
<evidence type="ECO:0000313" key="14">
    <source>
        <dbReference type="EMBL" id="CAF4113904.1"/>
    </source>
</evidence>
<comment type="subcellular location">
    <subcellularLocation>
        <location evidence="2">Endomembrane system</location>
    </subcellularLocation>
    <subcellularLocation>
        <location evidence="1">Membrane</location>
        <topology evidence="1">Single-pass membrane protein</topology>
    </subcellularLocation>
</comment>
<feature type="disulfide bond" evidence="8">
    <location>
        <begin position="946"/>
        <end position="955"/>
    </location>
</feature>
<dbReference type="PANTHER" id="PTHR24270">
    <property type="entry name" value="LOW-DENSITY LIPOPROTEIN RECEPTOR-RELATED"/>
    <property type="match status" value="1"/>
</dbReference>
<dbReference type="InterPro" id="IPR050685">
    <property type="entry name" value="LDLR"/>
</dbReference>
<keyword evidence="3 10" id="KW-0812">Transmembrane</keyword>
<dbReference type="InterPro" id="IPR002172">
    <property type="entry name" value="LDrepeatLR_classA_rpt"/>
</dbReference>
<dbReference type="GO" id="GO:0016192">
    <property type="term" value="P:vesicle-mediated transport"/>
    <property type="evidence" value="ECO:0007669"/>
    <property type="project" value="UniProtKB-ARBA"/>
</dbReference>
<proteinExistence type="predicted"/>
<feature type="domain" description="G-protein coupled receptors family 1 profile" evidence="12">
    <location>
        <begin position="1199"/>
        <end position="1455"/>
    </location>
</feature>
<comment type="caution">
    <text evidence="13">The sequence shown here is derived from an EMBL/GenBank/DDBJ whole genome shotgun (WGS) entry which is preliminary data.</text>
</comment>
<dbReference type="CDD" id="cd00112">
    <property type="entry name" value="LDLa"/>
    <property type="match status" value="2"/>
</dbReference>
<feature type="transmembrane region" description="Helical" evidence="10">
    <location>
        <begin position="1401"/>
        <end position="1424"/>
    </location>
</feature>
<feature type="transmembrane region" description="Helical" evidence="10">
    <location>
        <begin position="1436"/>
        <end position="1457"/>
    </location>
</feature>
<dbReference type="PROSITE" id="PS01209">
    <property type="entry name" value="LDLRA_1"/>
    <property type="match status" value="1"/>
</dbReference>
<dbReference type="InterPro" id="IPR036055">
    <property type="entry name" value="LDL_receptor-like_sf"/>
</dbReference>
<dbReference type="InterPro" id="IPR023415">
    <property type="entry name" value="LDLR_class-A_CS"/>
</dbReference>
<dbReference type="Proteomes" id="UP000663868">
    <property type="component" value="Unassembled WGS sequence"/>
</dbReference>
<dbReference type="SMART" id="SM00181">
    <property type="entry name" value="EGF"/>
    <property type="match status" value="3"/>
</dbReference>
<feature type="disulfide bond" evidence="9">
    <location>
        <begin position="132"/>
        <end position="147"/>
    </location>
</feature>
<feature type="domain" description="EGF-like" evidence="11">
    <location>
        <begin position="912"/>
        <end position="956"/>
    </location>
</feature>
<evidence type="ECO:0000256" key="5">
    <source>
        <dbReference type="ARBA" id="ARBA00022989"/>
    </source>
</evidence>
<protein>
    <submittedName>
        <fullName evidence="13">Uncharacterized protein</fullName>
    </submittedName>
</protein>
<evidence type="ECO:0000256" key="2">
    <source>
        <dbReference type="ARBA" id="ARBA00004308"/>
    </source>
</evidence>
<dbReference type="PROSITE" id="PS00022">
    <property type="entry name" value="EGF_1"/>
    <property type="match status" value="3"/>
</dbReference>
<organism evidence="13 15">
    <name type="scientific">Adineta steineri</name>
    <dbReference type="NCBI Taxonomy" id="433720"/>
    <lineage>
        <taxon>Eukaryota</taxon>
        <taxon>Metazoa</taxon>
        <taxon>Spiralia</taxon>
        <taxon>Gnathifera</taxon>
        <taxon>Rotifera</taxon>
        <taxon>Eurotatoria</taxon>
        <taxon>Bdelloidea</taxon>
        <taxon>Adinetida</taxon>
        <taxon>Adinetidae</taxon>
        <taxon>Adineta</taxon>
    </lineage>
</organism>
<gene>
    <name evidence="13" type="ORF">IZO911_LOCUS43580</name>
    <name evidence="14" type="ORF">KXQ929_LOCUS35240</name>
</gene>
<dbReference type="GO" id="GO:0012505">
    <property type="term" value="C:endomembrane system"/>
    <property type="evidence" value="ECO:0007669"/>
    <property type="project" value="UniProtKB-SubCell"/>
</dbReference>
<dbReference type="GO" id="GO:0005886">
    <property type="term" value="C:plasma membrane"/>
    <property type="evidence" value="ECO:0007669"/>
    <property type="project" value="TreeGrafter"/>
</dbReference>
<keyword evidence="7 8" id="KW-1015">Disulfide bond</keyword>
<evidence type="ECO:0000313" key="15">
    <source>
        <dbReference type="Proteomes" id="UP000663860"/>
    </source>
</evidence>
<name>A0A815RAQ0_9BILA</name>
<feature type="disulfide bond" evidence="9">
    <location>
        <begin position="155"/>
        <end position="167"/>
    </location>
</feature>
<dbReference type="Gene3D" id="4.10.400.10">
    <property type="entry name" value="Low-density Lipoprotein Receptor"/>
    <property type="match status" value="3"/>
</dbReference>
<dbReference type="SMART" id="SM00192">
    <property type="entry name" value="LDLa"/>
    <property type="match status" value="6"/>
</dbReference>
<evidence type="ECO:0000256" key="4">
    <source>
        <dbReference type="ARBA" id="ARBA00022737"/>
    </source>
</evidence>
<feature type="transmembrane region" description="Helical" evidence="10">
    <location>
        <begin position="1356"/>
        <end position="1380"/>
    </location>
</feature>
<evidence type="ECO:0000256" key="1">
    <source>
        <dbReference type="ARBA" id="ARBA00004167"/>
    </source>
</evidence>
<dbReference type="CDD" id="cd00054">
    <property type="entry name" value="EGF_CA"/>
    <property type="match status" value="1"/>
</dbReference>
<dbReference type="PROSITE" id="PS50026">
    <property type="entry name" value="EGF_3"/>
    <property type="match status" value="2"/>
</dbReference>
<dbReference type="EMBL" id="CAJNOE010002213">
    <property type="protein sequence ID" value="CAF1473302.1"/>
    <property type="molecule type" value="Genomic_DNA"/>
</dbReference>
<dbReference type="InterPro" id="IPR000742">
    <property type="entry name" value="EGF"/>
</dbReference>
<feature type="transmembrane region" description="Helical" evidence="10">
    <location>
        <begin position="1185"/>
        <end position="1207"/>
    </location>
</feature>
<evidence type="ECO:0000256" key="7">
    <source>
        <dbReference type="ARBA" id="ARBA00023157"/>
    </source>
</evidence>
<dbReference type="EMBL" id="CAJOBB010005052">
    <property type="protein sequence ID" value="CAF4113904.1"/>
    <property type="molecule type" value="Genomic_DNA"/>
</dbReference>
<evidence type="ECO:0000256" key="6">
    <source>
        <dbReference type="ARBA" id="ARBA00023136"/>
    </source>
</evidence>
<reference evidence="13" key="1">
    <citation type="submission" date="2021-02" db="EMBL/GenBank/DDBJ databases">
        <authorList>
            <person name="Nowell W R."/>
        </authorList>
    </citation>
    <scope>NUCLEOTIDE SEQUENCE</scope>
</reference>
<feature type="disulfide bond" evidence="8">
    <location>
        <begin position="850"/>
        <end position="867"/>
    </location>
</feature>
<evidence type="ECO:0000256" key="10">
    <source>
        <dbReference type="SAM" id="Phobius"/>
    </source>
</evidence>
<feature type="transmembrane region" description="Helical" evidence="10">
    <location>
        <begin position="1219"/>
        <end position="1245"/>
    </location>
</feature>
<keyword evidence="4" id="KW-0677">Repeat</keyword>
<feature type="disulfide bond" evidence="8">
    <location>
        <begin position="869"/>
        <end position="878"/>
    </location>
</feature>
<dbReference type="PRINTS" id="PR00261">
    <property type="entry name" value="LDLRECEPTOR"/>
</dbReference>
<dbReference type="Gene3D" id="1.20.1070.10">
    <property type="entry name" value="Rhodopsin 7-helix transmembrane proteins"/>
    <property type="match status" value="1"/>
</dbReference>
<feature type="disulfide bond" evidence="9">
    <location>
        <begin position="113"/>
        <end position="125"/>
    </location>
</feature>
<dbReference type="PROSITE" id="PS50262">
    <property type="entry name" value="G_PROTEIN_RECEP_F1_2"/>
    <property type="match status" value="1"/>
</dbReference>
<evidence type="ECO:0000256" key="8">
    <source>
        <dbReference type="PROSITE-ProRule" id="PRU00076"/>
    </source>
</evidence>
<feature type="domain" description="EGF-like" evidence="11">
    <location>
        <begin position="842"/>
        <end position="879"/>
    </location>
</feature>
<dbReference type="Gene3D" id="2.10.25.10">
    <property type="entry name" value="Laminin"/>
    <property type="match status" value="2"/>
</dbReference>
<evidence type="ECO:0000259" key="12">
    <source>
        <dbReference type="PROSITE" id="PS50262"/>
    </source>
</evidence>
<dbReference type="PROSITE" id="PS01186">
    <property type="entry name" value="EGF_2"/>
    <property type="match status" value="2"/>
</dbReference>
<dbReference type="SUPFAM" id="SSF57196">
    <property type="entry name" value="EGF/Laminin"/>
    <property type="match status" value="1"/>
</dbReference>
<evidence type="ECO:0000256" key="9">
    <source>
        <dbReference type="PROSITE-ProRule" id="PRU00124"/>
    </source>
</evidence>
<dbReference type="SUPFAM" id="SSF81321">
    <property type="entry name" value="Family A G protein-coupled receptor-like"/>
    <property type="match status" value="1"/>
</dbReference>
<comment type="caution">
    <text evidence="8">Lacks conserved residue(s) required for the propagation of feature annotation.</text>
</comment>